<feature type="domain" description="HNH nuclease" evidence="2">
    <location>
        <begin position="111"/>
        <end position="162"/>
    </location>
</feature>
<evidence type="ECO:0000313" key="3">
    <source>
        <dbReference type="EMBL" id="MFD1053370.1"/>
    </source>
</evidence>
<comment type="caution">
    <text evidence="3">The sequence shown here is derived from an EMBL/GenBank/DDBJ whole genome shotgun (WGS) entry which is preliminary data.</text>
</comment>
<dbReference type="InterPro" id="IPR002711">
    <property type="entry name" value="HNH"/>
</dbReference>
<dbReference type="InterPro" id="IPR003615">
    <property type="entry name" value="HNH_nuc"/>
</dbReference>
<dbReference type="GO" id="GO:0004519">
    <property type="term" value="F:endonuclease activity"/>
    <property type="evidence" value="ECO:0007669"/>
    <property type="project" value="UniProtKB-KW"/>
</dbReference>
<dbReference type="RefSeq" id="WP_386050754.1">
    <property type="nucleotide sequence ID" value="NZ_JBHTKH010000001.1"/>
</dbReference>
<keyword evidence="3" id="KW-0255">Endonuclease</keyword>
<evidence type="ECO:0000313" key="4">
    <source>
        <dbReference type="Proteomes" id="UP001597046"/>
    </source>
</evidence>
<accession>A0ABW3MS29</accession>
<sequence length="257" mass="26786">MADTLVTSVIGQAGAAAVPVEVQLMMTDRALLAGDDTPAQLTGYGTVPAAWARDLLTARGTSRAVDGAGPVAGAGDGAGAEAMVWLRRLYTHPATGALVAMDSTRRPFDGGLRRFILTRDAGTCRTPCCDAPARHVDHVRDHADGGPTNESNGQGLCVRCNLTKQHPGFRAVTLTAPTDRGDPTQQPGAPHTVVTTTPTGHAYASHAPPLVPGLLHDQDEPPDQHEHDPDVTAPHLRGRPADELSPLERALALALAA</sequence>
<evidence type="ECO:0000256" key="1">
    <source>
        <dbReference type="SAM" id="MobiDB-lite"/>
    </source>
</evidence>
<dbReference type="CDD" id="cd00085">
    <property type="entry name" value="HNHc"/>
    <property type="match status" value="1"/>
</dbReference>
<dbReference type="SMART" id="SM00507">
    <property type="entry name" value="HNHc"/>
    <property type="match status" value="1"/>
</dbReference>
<protein>
    <submittedName>
        <fullName evidence="3">HNH endonuclease</fullName>
    </submittedName>
</protein>
<dbReference type="Proteomes" id="UP001597046">
    <property type="component" value="Unassembled WGS sequence"/>
</dbReference>
<evidence type="ECO:0000259" key="2">
    <source>
        <dbReference type="SMART" id="SM00507"/>
    </source>
</evidence>
<proteinExistence type="predicted"/>
<name>A0ABW3MS29_9MICO</name>
<dbReference type="Pfam" id="PF01844">
    <property type="entry name" value="HNH"/>
    <property type="match status" value="1"/>
</dbReference>
<organism evidence="3 4">
    <name type="scientific">Terrabacter terrigena</name>
    <dbReference type="NCBI Taxonomy" id="574718"/>
    <lineage>
        <taxon>Bacteria</taxon>
        <taxon>Bacillati</taxon>
        <taxon>Actinomycetota</taxon>
        <taxon>Actinomycetes</taxon>
        <taxon>Micrococcales</taxon>
        <taxon>Intrasporangiaceae</taxon>
        <taxon>Terrabacter</taxon>
    </lineage>
</organism>
<gene>
    <name evidence="3" type="ORF">ACFQ2V_03555</name>
</gene>
<feature type="compositionally biased region" description="Basic and acidic residues" evidence="1">
    <location>
        <begin position="216"/>
        <end position="230"/>
    </location>
</feature>
<dbReference type="Gene3D" id="1.10.30.50">
    <property type="match status" value="1"/>
</dbReference>
<dbReference type="EMBL" id="JBHTKH010000001">
    <property type="protein sequence ID" value="MFD1053370.1"/>
    <property type="molecule type" value="Genomic_DNA"/>
</dbReference>
<keyword evidence="3" id="KW-0540">Nuclease</keyword>
<keyword evidence="4" id="KW-1185">Reference proteome</keyword>
<reference evidence="4" key="1">
    <citation type="journal article" date="2019" name="Int. J. Syst. Evol. Microbiol.">
        <title>The Global Catalogue of Microorganisms (GCM) 10K type strain sequencing project: providing services to taxonomists for standard genome sequencing and annotation.</title>
        <authorList>
            <consortium name="The Broad Institute Genomics Platform"/>
            <consortium name="The Broad Institute Genome Sequencing Center for Infectious Disease"/>
            <person name="Wu L."/>
            <person name="Ma J."/>
        </authorList>
    </citation>
    <scope>NUCLEOTIDE SEQUENCE [LARGE SCALE GENOMIC DNA]</scope>
    <source>
        <strain evidence="4">CCUG 57508</strain>
    </source>
</reference>
<keyword evidence="3" id="KW-0378">Hydrolase</keyword>
<feature type="region of interest" description="Disordered" evidence="1">
    <location>
        <begin position="199"/>
        <end position="243"/>
    </location>
</feature>